<evidence type="ECO:0000313" key="2">
    <source>
        <dbReference type="EMBL" id="KAF9514743.1"/>
    </source>
</evidence>
<evidence type="ECO:0000313" key="3">
    <source>
        <dbReference type="Proteomes" id="UP000886523"/>
    </source>
</evidence>
<feature type="compositionally biased region" description="Basic and acidic residues" evidence="1">
    <location>
        <begin position="13"/>
        <end position="53"/>
    </location>
</feature>
<organism evidence="2 3">
    <name type="scientific">Hydnum rufescens UP504</name>
    <dbReference type="NCBI Taxonomy" id="1448309"/>
    <lineage>
        <taxon>Eukaryota</taxon>
        <taxon>Fungi</taxon>
        <taxon>Dikarya</taxon>
        <taxon>Basidiomycota</taxon>
        <taxon>Agaricomycotina</taxon>
        <taxon>Agaricomycetes</taxon>
        <taxon>Cantharellales</taxon>
        <taxon>Hydnaceae</taxon>
        <taxon>Hydnum</taxon>
    </lineage>
</organism>
<proteinExistence type="predicted"/>
<sequence>MHTAPVQELEEVTETKTAKNRAKQQETKNRSGKKEAPSDRDHGGLYHLDDGERTKKKKLSGGWSSETVSAGAGNLARENQAPGPTVREPARVVLVPQTTPWASRERENPICLVLGCGRCRERRLPLWKSIPIPDYFVNDYSVTHPRLTQFHDQPGSKKHEIYLTPSPIVLLDL</sequence>
<dbReference type="AlphaFoldDB" id="A0A9P6AZ80"/>
<name>A0A9P6AZ80_9AGAM</name>
<gene>
    <name evidence="2" type="ORF">BS47DRAFT_1361466</name>
</gene>
<dbReference type="EMBL" id="MU128957">
    <property type="protein sequence ID" value="KAF9514743.1"/>
    <property type="molecule type" value="Genomic_DNA"/>
</dbReference>
<protein>
    <submittedName>
        <fullName evidence="2">Uncharacterized protein</fullName>
    </submittedName>
</protein>
<feature type="region of interest" description="Disordered" evidence="1">
    <location>
        <begin position="1"/>
        <end position="87"/>
    </location>
</feature>
<evidence type="ECO:0000256" key="1">
    <source>
        <dbReference type="SAM" id="MobiDB-lite"/>
    </source>
</evidence>
<comment type="caution">
    <text evidence="2">The sequence shown here is derived from an EMBL/GenBank/DDBJ whole genome shotgun (WGS) entry which is preliminary data.</text>
</comment>
<accession>A0A9P6AZ80</accession>
<keyword evidence="3" id="KW-1185">Reference proteome</keyword>
<reference evidence="2" key="1">
    <citation type="journal article" date="2020" name="Nat. Commun.">
        <title>Large-scale genome sequencing of mycorrhizal fungi provides insights into the early evolution of symbiotic traits.</title>
        <authorList>
            <person name="Miyauchi S."/>
            <person name="Kiss E."/>
            <person name="Kuo A."/>
            <person name="Drula E."/>
            <person name="Kohler A."/>
            <person name="Sanchez-Garcia M."/>
            <person name="Morin E."/>
            <person name="Andreopoulos B."/>
            <person name="Barry K.W."/>
            <person name="Bonito G."/>
            <person name="Buee M."/>
            <person name="Carver A."/>
            <person name="Chen C."/>
            <person name="Cichocki N."/>
            <person name="Clum A."/>
            <person name="Culley D."/>
            <person name="Crous P.W."/>
            <person name="Fauchery L."/>
            <person name="Girlanda M."/>
            <person name="Hayes R.D."/>
            <person name="Keri Z."/>
            <person name="LaButti K."/>
            <person name="Lipzen A."/>
            <person name="Lombard V."/>
            <person name="Magnuson J."/>
            <person name="Maillard F."/>
            <person name="Murat C."/>
            <person name="Nolan M."/>
            <person name="Ohm R.A."/>
            <person name="Pangilinan J."/>
            <person name="Pereira M.F."/>
            <person name="Perotto S."/>
            <person name="Peter M."/>
            <person name="Pfister S."/>
            <person name="Riley R."/>
            <person name="Sitrit Y."/>
            <person name="Stielow J.B."/>
            <person name="Szollosi G."/>
            <person name="Zifcakova L."/>
            <person name="Stursova M."/>
            <person name="Spatafora J.W."/>
            <person name="Tedersoo L."/>
            <person name="Vaario L.M."/>
            <person name="Yamada A."/>
            <person name="Yan M."/>
            <person name="Wang P."/>
            <person name="Xu J."/>
            <person name="Bruns T."/>
            <person name="Baldrian P."/>
            <person name="Vilgalys R."/>
            <person name="Dunand C."/>
            <person name="Henrissat B."/>
            <person name="Grigoriev I.V."/>
            <person name="Hibbett D."/>
            <person name="Nagy L.G."/>
            <person name="Martin F.M."/>
        </authorList>
    </citation>
    <scope>NUCLEOTIDE SEQUENCE</scope>
    <source>
        <strain evidence="2">UP504</strain>
    </source>
</reference>
<dbReference type="Proteomes" id="UP000886523">
    <property type="component" value="Unassembled WGS sequence"/>
</dbReference>